<protein>
    <submittedName>
        <fullName evidence="1">Uncharacterized protein</fullName>
    </submittedName>
</protein>
<evidence type="ECO:0000313" key="2">
    <source>
        <dbReference type="Proteomes" id="UP000613030"/>
    </source>
</evidence>
<evidence type="ECO:0000313" key="1">
    <source>
        <dbReference type="EMBL" id="MBL0743230.1"/>
    </source>
</evidence>
<dbReference type="RefSeq" id="WP_202012379.1">
    <property type="nucleotide sequence ID" value="NZ_JAERRB010000006.1"/>
</dbReference>
<dbReference type="Proteomes" id="UP000613030">
    <property type="component" value="Unassembled WGS sequence"/>
</dbReference>
<comment type="caution">
    <text evidence="1">The sequence shown here is derived from an EMBL/GenBank/DDBJ whole genome shotgun (WGS) entry which is preliminary data.</text>
</comment>
<sequence>MRNLRINIVDQYWTGKNPDNKTDPCSYGLLSITANDVPIVGEGDERWTISTSGLMLLRTLSNDFASANSRFPLIQHCGQLGMIGCPMHVTWDVFHQGTMVTLKNFQKLLSTDKRDLIHFDVALELPLVSYVREVVRFADGIKFFFQKQPREFAKDDSTADYESFWQEFNGLLEKNRKRLKEK</sequence>
<proteinExistence type="predicted"/>
<gene>
    <name evidence="1" type="ORF">JI741_18505</name>
</gene>
<keyword evidence="2" id="KW-1185">Reference proteome</keyword>
<name>A0ABS1KUU1_9BACT</name>
<dbReference type="EMBL" id="JAERRB010000006">
    <property type="protein sequence ID" value="MBL0743230.1"/>
    <property type="molecule type" value="Genomic_DNA"/>
</dbReference>
<accession>A0ABS1KUU1</accession>
<organism evidence="1 2">
    <name type="scientific">Chryseolinea lacunae</name>
    <dbReference type="NCBI Taxonomy" id="2801331"/>
    <lineage>
        <taxon>Bacteria</taxon>
        <taxon>Pseudomonadati</taxon>
        <taxon>Bacteroidota</taxon>
        <taxon>Cytophagia</taxon>
        <taxon>Cytophagales</taxon>
        <taxon>Fulvivirgaceae</taxon>
        <taxon>Chryseolinea</taxon>
    </lineage>
</organism>
<reference evidence="1 2" key="1">
    <citation type="submission" date="2021-01" db="EMBL/GenBank/DDBJ databases">
        <title>Chryseolinea sp. Jin1 Genome sequencing and assembly.</title>
        <authorList>
            <person name="Kim I."/>
        </authorList>
    </citation>
    <scope>NUCLEOTIDE SEQUENCE [LARGE SCALE GENOMIC DNA]</scope>
    <source>
        <strain evidence="1 2">Jin1</strain>
    </source>
</reference>